<proteinExistence type="predicted"/>
<organism evidence="1">
    <name type="scientific">Anguilla anguilla</name>
    <name type="common">European freshwater eel</name>
    <name type="synonym">Muraena anguilla</name>
    <dbReference type="NCBI Taxonomy" id="7936"/>
    <lineage>
        <taxon>Eukaryota</taxon>
        <taxon>Metazoa</taxon>
        <taxon>Chordata</taxon>
        <taxon>Craniata</taxon>
        <taxon>Vertebrata</taxon>
        <taxon>Euteleostomi</taxon>
        <taxon>Actinopterygii</taxon>
        <taxon>Neopterygii</taxon>
        <taxon>Teleostei</taxon>
        <taxon>Anguilliformes</taxon>
        <taxon>Anguillidae</taxon>
        <taxon>Anguilla</taxon>
    </lineage>
</organism>
<dbReference type="AlphaFoldDB" id="A0A0E9U3N9"/>
<protein>
    <submittedName>
        <fullName evidence="1">Uncharacterized protein</fullName>
    </submittedName>
</protein>
<reference evidence="1" key="1">
    <citation type="submission" date="2014-11" db="EMBL/GenBank/DDBJ databases">
        <authorList>
            <person name="Amaro Gonzalez C."/>
        </authorList>
    </citation>
    <scope>NUCLEOTIDE SEQUENCE</scope>
</reference>
<evidence type="ECO:0000313" key="1">
    <source>
        <dbReference type="EMBL" id="JAH60416.1"/>
    </source>
</evidence>
<reference evidence="1" key="2">
    <citation type="journal article" date="2015" name="Fish Shellfish Immunol.">
        <title>Early steps in the European eel (Anguilla anguilla)-Vibrio vulnificus interaction in the gills: Role of the RtxA13 toxin.</title>
        <authorList>
            <person name="Callol A."/>
            <person name="Pajuelo D."/>
            <person name="Ebbesson L."/>
            <person name="Teles M."/>
            <person name="MacKenzie S."/>
            <person name="Amaro C."/>
        </authorList>
    </citation>
    <scope>NUCLEOTIDE SEQUENCE</scope>
</reference>
<accession>A0A0E9U3N9</accession>
<sequence>MQDSVCMCMQCVNEGGAVYLKSNKDPPLSRLM</sequence>
<name>A0A0E9U3N9_ANGAN</name>
<dbReference type="EMBL" id="GBXM01048161">
    <property type="protein sequence ID" value="JAH60416.1"/>
    <property type="molecule type" value="Transcribed_RNA"/>
</dbReference>